<evidence type="ECO:0000256" key="1">
    <source>
        <dbReference type="SAM" id="Phobius"/>
    </source>
</evidence>
<name>I3SYR1_LOTJA</name>
<feature type="transmembrane region" description="Helical" evidence="1">
    <location>
        <begin position="81"/>
        <end position="99"/>
    </location>
</feature>
<protein>
    <submittedName>
        <fullName evidence="2">Uncharacterized protein</fullName>
    </submittedName>
</protein>
<accession>I3SYR1</accession>
<keyword evidence="1" id="KW-0472">Membrane</keyword>
<keyword evidence="1" id="KW-1133">Transmembrane helix</keyword>
<dbReference type="EMBL" id="BT145609">
    <property type="protein sequence ID" value="AFK45403.1"/>
    <property type="molecule type" value="mRNA"/>
</dbReference>
<evidence type="ECO:0000313" key="2">
    <source>
        <dbReference type="EMBL" id="AFK45403.1"/>
    </source>
</evidence>
<proteinExistence type="evidence at transcript level"/>
<dbReference type="AlphaFoldDB" id="I3SYR1"/>
<feature type="transmembrane region" description="Helical" evidence="1">
    <location>
        <begin position="51"/>
        <end position="69"/>
    </location>
</feature>
<feature type="transmembrane region" description="Helical" evidence="1">
    <location>
        <begin position="105"/>
        <end position="125"/>
    </location>
</feature>
<organism evidence="2">
    <name type="scientific">Lotus japonicus</name>
    <name type="common">Lotus corniculatus var. japonicus</name>
    <dbReference type="NCBI Taxonomy" id="34305"/>
    <lineage>
        <taxon>Eukaryota</taxon>
        <taxon>Viridiplantae</taxon>
        <taxon>Streptophyta</taxon>
        <taxon>Embryophyta</taxon>
        <taxon>Tracheophyta</taxon>
        <taxon>Spermatophyta</taxon>
        <taxon>Magnoliopsida</taxon>
        <taxon>eudicotyledons</taxon>
        <taxon>Gunneridae</taxon>
        <taxon>Pentapetalae</taxon>
        <taxon>rosids</taxon>
        <taxon>fabids</taxon>
        <taxon>Fabales</taxon>
        <taxon>Fabaceae</taxon>
        <taxon>Papilionoideae</taxon>
        <taxon>50 kb inversion clade</taxon>
        <taxon>NPAAA clade</taxon>
        <taxon>Hologalegina</taxon>
        <taxon>robinioid clade</taxon>
        <taxon>Loteae</taxon>
        <taxon>Lotus</taxon>
    </lineage>
</organism>
<keyword evidence="1" id="KW-0812">Transmembrane</keyword>
<sequence length="160" mass="18743">MSLMSHTALEGWCWLLEMERLCVKIHLMPVWMLCFVKNFQRSASSSLDKLLFEVFGCIVSLPLEYLYFSAEIVYDRKICRAIAPVISVLLSFCYFNFLWHSLHIVFVRACDVVEVIVIISARYNLLMSLASLVFKWQIYWTLLLRCGRTTTVIFWCSSCK</sequence>
<reference evidence="2" key="1">
    <citation type="submission" date="2012-05" db="EMBL/GenBank/DDBJ databases">
        <authorList>
            <person name="Krishnakumar V."/>
            <person name="Cheung F."/>
            <person name="Xiao Y."/>
            <person name="Chan A."/>
            <person name="Moskal W.A."/>
            <person name="Town C.D."/>
        </authorList>
    </citation>
    <scope>NUCLEOTIDE SEQUENCE</scope>
</reference>